<name>A0ABV2UL41_9ACTN</name>
<accession>A0ABV2UL41</accession>
<dbReference type="Proteomes" id="UP001550044">
    <property type="component" value="Unassembled WGS sequence"/>
</dbReference>
<keyword evidence="2" id="KW-1185">Reference proteome</keyword>
<protein>
    <recommendedName>
        <fullName evidence="3">Amidohydrolase</fullName>
    </recommendedName>
</protein>
<dbReference type="RefSeq" id="WP_356712950.1">
    <property type="nucleotide sequence ID" value="NZ_JBEXIP010000063.1"/>
</dbReference>
<evidence type="ECO:0000313" key="2">
    <source>
        <dbReference type="Proteomes" id="UP001550044"/>
    </source>
</evidence>
<evidence type="ECO:0000313" key="1">
    <source>
        <dbReference type="EMBL" id="MET8438558.1"/>
    </source>
</evidence>
<sequence>MTHLRIDVHAHLWTPAYLDRLERLGKTDTDTQRGIGADATEADLDRRFEASTFRCSPWHRSPHT</sequence>
<organism evidence="1 2">
    <name type="scientific">Streptomyces sp. 900116325</name>
    <dbReference type="NCBI Taxonomy" id="3154295"/>
    <lineage>
        <taxon>Bacteria</taxon>
        <taxon>Bacillati</taxon>
        <taxon>Actinomycetota</taxon>
        <taxon>Actinomycetes</taxon>
        <taxon>Kitasatosporales</taxon>
        <taxon>Streptomycetaceae</taxon>
        <taxon>Streptomyces</taxon>
    </lineage>
</organism>
<comment type="caution">
    <text evidence="1">The sequence shown here is derived from an EMBL/GenBank/DDBJ whole genome shotgun (WGS) entry which is preliminary data.</text>
</comment>
<reference evidence="1 2" key="1">
    <citation type="submission" date="2024-06" db="EMBL/GenBank/DDBJ databases">
        <title>The Natural Products Discovery Center: Release of the First 8490 Sequenced Strains for Exploring Actinobacteria Biosynthetic Diversity.</title>
        <authorList>
            <person name="Kalkreuter E."/>
            <person name="Kautsar S.A."/>
            <person name="Yang D."/>
            <person name="Bader C.D."/>
            <person name="Teijaro C.N."/>
            <person name="Fluegel L."/>
            <person name="Davis C.M."/>
            <person name="Simpson J.R."/>
            <person name="Lauterbach L."/>
            <person name="Steele A.D."/>
            <person name="Gui C."/>
            <person name="Meng S."/>
            <person name="Li G."/>
            <person name="Viehrig K."/>
            <person name="Ye F."/>
            <person name="Su P."/>
            <person name="Kiefer A.F."/>
            <person name="Nichols A."/>
            <person name="Cepeda A.J."/>
            <person name="Yan W."/>
            <person name="Fan B."/>
            <person name="Jiang Y."/>
            <person name="Adhikari A."/>
            <person name="Zheng C.-J."/>
            <person name="Schuster L."/>
            <person name="Cowan T.M."/>
            <person name="Smanski M.J."/>
            <person name="Chevrette M.G."/>
            <person name="De Carvalho L.P.S."/>
            <person name="Shen B."/>
        </authorList>
    </citation>
    <scope>NUCLEOTIDE SEQUENCE [LARGE SCALE GENOMIC DNA]</scope>
    <source>
        <strain evidence="1 2">NPDC005137</strain>
    </source>
</reference>
<gene>
    <name evidence="1" type="ORF">ABZV61_38800</name>
</gene>
<dbReference type="EMBL" id="JBEXIP010000063">
    <property type="protein sequence ID" value="MET8438558.1"/>
    <property type="molecule type" value="Genomic_DNA"/>
</dbReference>
<proteinExistence type="predicted"/>
<evidence type="ECO:0008006" key="3">
    <source>
        <dbReference type="Google" id="ProtNLM"/>
    </source>
</evidence>